<keyword evidence="2" id="KW-1185">Reference proteome</keyword>
<proteinExistence type="predicted"/>
<dbReference type="PANTHER" id="PTHR37816:SF2">
    <property type="entry name" value="DNA TOPOLOGY MODULATION PROTEIN FLAR-RELATED PROTEIN"/>
    <property type="match status" value="1"/>
</dbReference>
<dbReference type="RefSeq" id="WP_134208414.1">
    <property type="nucleotide sequence ID" value="NZ_CP038015.1"/>
</dbReference>
<evidence type="ECO:0000313" key="2">
    <source>
        <dbReference type="Proteomes" id="UP000294292"/>
    </source>
</evidence>
<dbReference type="PANTHER" id="PTHR37816">
    <property type="entry name" value="YALI0E33011P"/>
    <property type="match status" value="1"/>
</dbReference>
<dbReference type="Gene3D" id="3.40.50.300">
    <property type="entry name" value="P-loop containing nucleotide triphosphate hydrolases"/>
    <property type="match status" value="1"/>
</dbReference>
<dbReference type="Proteomes" id="UP000294292">
    <property type="component" value="Chromosome"/>
</dbReference>
<dbReference type="InterPro" id="IPR027417">
    <property type="entry name" value="P-loop_NTPase"/>
</dbReference>
<dbReference type="SUPFAM" id="SSF52540">
    <property type="entry name" value="P-loop containing nucleoside triphosphate hydrolases"/>
    <property type="match status" value="1"/>
</dbReference>
<reference evidence="1 2" key="1">
    <citation type="submission" date="2019-03" db="EMBL/GenBank/DDBJ databases">
        <title>Complete genome sequence of Paenisporosarcina antarctica CGMCC 1.6503T.</title>
        <authorList>
            <person name="Rong J.-C."/>
            <person name="Chi N.-Y."/>
            <person name="Zhang Q.-F."/>
        </authorList>
    </citation>
    <scope>NUCLEOTIDE SEQUENCE [LARGE SCALE GENOMIC DNA]</scope>
    <source>
        <strain evidence="1 2">CGMCC 1.6503</strain>
    </source>
</reference>
<dbReference type="EMBL" id="CP038015">
    <property type="protein sequence ID" value="QBP39943.1"/>
    <property type="molecule type" value="Genomic_DNA"/>
</dbReference>
<accession>A0A4P6ZUQ4</accession>
<dbReference type="KEGG" id="panc:E2636_01670"/>
<protein>
    <submittedName>
        <fullName evidence="1">DNA topology modulation protein FlaR</fullName>
    </submittedName>
</protein>
<evidence type="ECO:0000313" key="1">
    <source>
        <dbReference type="EMBL" id="QBP39943.1"/>
    </source>
</evidence>
<dbReference type="InterPro" id="IPR052922">
    <property type="entry name" value="Cytidylate_Kinase-2"/>
</dbReference>
<dbReference type="OrthoDB" id="1201990at2"/>
<sequence>MATKIRIVGSVGSGKTTLARKLALQKGISMYSLDDVVWSRSTIGDCRNSEELRDAKLQAILSEPSWIIEGAHLGWSLKTFEEADQIFFLHPSLPVRIYRISRRFLQQKRGIEHASYTPTWKMYSRMFKWTYQYETIYKKQVRAILKNSKNAIEIRDGSELGV</sequence>
<name>A0A4P6ZUQ4_9BACL</name>
<organism evidence="1 2">
    <name type="scientific">Paenisporosarcina antarctica</name>
    <dbReference type="NCBI Taxonomy" id="417367"/>
    <lineage>
        <taxon>Bacteria</taxon>
        <taxon>Bacillati</taxon>
        <taxon>Bacillota</taxon>
        <taxon>Bacilli</taxon>
        <taxon>Bacillales</taxon>
        <taxon>Caryophanaceae</taxon>
        <taxon>Paenisporosarcina</taxon>
    </lineage>
</organism>
<dbReference type="AlphaFoldDB" id="A0A4P6ZUQ4"/>
<gene>
    <name evidence="1" type="ORF">E2636_01670</name>
</gene>